<comment type="caution">
    <text evidence="2">The sequence shown here is derived from an EMBL/GenBank/DDBJ whole genome shotgun (WGS) entry which is preliminary data.</text>
</comment>
<evidence type="ECO:0000313" key="7">
    <source>
        <dbReference type="Proteomes" id="UP000307169"/>
    </source>
</evidence>
<evidence type="ECO:0000313" key="9">
    <source>
        <dbReference type="Proteomes" id="UP000310685"/>
    </source>
</evidence>
<proteinExistence type="predicted"/>
<evidence type="ECO:0000313" key="3">
    <source>
        <dbReference type="EMBL" id="TIC30092.1"/>
    </source>
</evidence>
<dbReference type="AlphaFoldDB" id="A0A4T0NRN7"/>
<evidence type="ECO:0000313" key="8">
    <source>
        <dbReference type="Proteomes" id="UP000309601"/>
    </source>
</evidence>
<protein>
    <submittedName>
        <fullName evidence="2">Uncharacterized protein</fullName>
    </submittedName>
</protein>
<evidence type="ECO:0000313" key="10">
    <source>
        <dbReference type="Proteomes" id="UP000310708"/>
    </source>
</evidence>
<dbReference type="Proteomes" id="UP000310685">
    <property type="component" value="Unassembled WGS sequence"/>
</dbReference>
<dbReference type="Proteomes" id="UP000305647">
    <property type="component" value="Unassembled WGS sequence"/>
</dbReference>
<evidence type="ECO:0000313" key="2">
    <source>
        <dbReference type="EMBL" id="TIC00064.1"/>
    </source>
</evidence>
<evidence type="ECO:0000313" key="6">
    <source>
        <dbReference type="Proteomes" id="UP000305647"/>
    </source>
</evidence>
<dbReference type="Proteomes" id="UP000309601">
    <property type="component" value="Unassembled WGS sequence"/>
</dbReference>
<evidence type="ECO:0000313" key="5">
    <source>
        <dbReference type="EMBL" id="TIC64549.1"/>
    </source>
</evidence>
<dbReference type="Proteomes" id="UP000307169">
    <property type="component" value="Unassembled WGS sequence"/>
</dbReference>
<sequence>MEPLCLPVSAIAGHASAGYPENTMAAFKGAILDGSEGIESGELISASPIISQLRPTIDVHIWYA</sequence>
<gene>
    <name evidence="4" type="ORF">E3Q01_03135</name>
    <name evidence="5" type="ORF">E3Q02_02610</name>
    <name evidence="3" type="ORF">E3Q10_02229</name>
    <name evidence="2" type="ORF">E3Q17_02307</name>
    <name evidence="1" type="ORF">E3Q22_02627</name>
</gene>
<dbReference type="EMBL" id="SPRC01000026">
    <property type="protein sequence ID" value="TIB78420.1"/>
    <property type="molecule type" value="Genomic_DNA"/>
</dbReference>
<name>A0A4T0NRN7_9BASI</name>
<dbReference type="EMBL" id="SPRW01000027">
    <property type="protein sequence ID" value="TIC64549.1"/>
    <property type="molecule type" value="Genomic_DNA"/>
</dbReference>
<dbReference type="EMBL" id="SPRH01000025">
    <property type="protein sequence ID" value="TIC00064.1"/>
    <property type="molecule type" value="Genomic_DNA"/>
</dbReference>
<evidence type="ECO:0000313" key="1">
    <source>
        <dbReference type="EMBL" id="TIB78420.1"/>
    </source>
</evidence>
<organism evidence="2 7">
    <name type="scientific">Wallemia mellicola</name>
    <dbReference type="NCBI Taxonomy" id="1708541"/>
    <lineage>
        <taxon>Eukaryota</taxon>
        <taxon>Fungi</taxon>
        <taxon>Dikarya</taxon>
        <taxon>Basidiomycota</taxon>
        <taxon>Wallemiomycotina</taxon>
        <taxon>Wallemiomycetes</taxon>
        <taxon>Wallemiales</taxon>
        <taxon>Wallemiaceae</taxon>
        <taxon>Wallemia</taxon>
    </lineage>
</organism>
<evidence type="ECO:0000313" key="4">
    <source>
        <dbReference type="EMBL" id="TIC63769.1"/>
    </source>
</evidence>
<dbReference type="Proteomes" id="UP000310708">
    <property type="component" value="Unassembled WGS sequence"/>
</dbReference>
<dbReference type="EMBL" id="SPRO01000021">
    <property type="protein sequence ID" value="TIC30092.1"/>
    <property type="molecule type" value="Genomic_DNA"/>
</dbReference>
<accession>A0A4T0NRN7</accession>
<dbReference type="EMBL" id="SPRX01000042">
    <property type="protein sequence ID" value="TIC63769.1"/>
    <property type="molecule type" value="Genomic_DNA"/>
</dbReference>
<reference evidence="6 7" key="1">
    <citation type="submission" date="2019-03" db="EMBL/GenBank/DDBJ databases">
        <title>Sequencing 25 genomes of Wallemia mellicola.</title>
        <authorList>
            <person name="Gostincar C."/>
        </authorList>
    </citation>
    <scope>NUCLEOTIDE SEQUENCE [LARGE SCALE GENOMIC DNA]</scope>
    <source>
        <strain evidence="2 7">EXF-1262</strain>
        <strain evidence="5 8">EXF-1274</strain>
        <strain evidence="1 9">EXF-6152</strain>
        <strain evidence="4 10">EXF-757</strain>
        <strain evidence="3 6">EXF-8738</strain>
    </source>
</reference>